<gene>
    <name evidence="1" type="ORF">M9H77_06801</name>
</gene>
<name>A0ACC0BTC6_CATRO</name>
<dbReference type="EMBL" id="CM044702">
    <property type="protein sequence ID" value="KAI5675851.1"/>
    <property type="molecule type" value="Genomic_DNA"/>
</dbReference>
<reference evidence="2" key="1">
    <citation type="journal article" date="2023" name="Nat. Plants">
        <title>Single-cell RNA sequencing provides a high-resolution roadmap for understanding the multicellular compartmentation of specialized metabolism.</title>
        <authorList>
            <person name="Sun S."/>
            <person name="Shen X."/>
            <person name="Li Y."/>
            <person name="Li Y."/>
            <person name="Wang S."/>
            <person name="Li R."/>
            <person name="Zhang H."/>
            <person name="Shen G."/>
            <person name="Guo B."/>
            <person name="Wei J."/>
            <person name="Xu J."/>
            <person name="St-Pierre B."/>
            <person name="Chen S."/>
            <person name="Sun C."/>
        </authorList>
    </citation>
    <scope>NUCLEOTIDE SEQUENCE [LARGE SCALE GENOMIC DNA]</scope>
</reference>
<dbReference type="Proteomes" id="UP001060085">
    <property type="component" value="Linkage Group LG02"/>
</dbReference>
<proteinExistence type="predicted"/>
<organism evidence="1 2">
    <name type="scientific">Catharanthus roseus</name>
    <name type="common">Madagascar periwinkle</name>
    <name type="synonym">Vinca rosea</name>
    <dbReference type="NCBI Taxonomy" id="4058"/>
    <lineage>
        <taxon>Eukaryota</taxon>
        <taxon>Viridiplantae</taxon>
        <taxon>Streptophyta</taxon>
        <taxon>Embryophyta</taxon>
        <taxon>Tracheophyta</taxon>
        <taxon>Spermatophyta</taxon>
        <taxon>Magnoliopsida</taxon>
        <taxon>eudicotyledons</taxon>
        <taxon>Gunneridae</taxon>
        <taxon>Pentapetalae</taxon>
        <taxon>asterids</taxon>
        <taxon>lamiids</taxon>
        <taxon>Gentianales</taxon>
        <taxon>Apocynaceae</taxon>
        <taxon>Rauvolfioideae</taxon>
        <taxon>Vinceae</taxon>
        <taxon>Catharanthinae</taxon>
        <taxon>Catharanthus</taxon>
    </lineage>
</organism>
<protein>
    <submittedName>
        <fullName evidence="1">Uncharacterized protein</fullName>
    </submittedName>
</protein>
<accession>A0ACC0BTC6</accession>
<evidence type="ECO:0000313" key="1">
    <source>
        <dbReference type="EMBL" id="KAI5675851.1"/>
    </source>
</evidence>
<keyword evidence="2" id="KW-1185">Reference proteome</keyword>
<sequence length="268" mass="30378">MIRYKSNNLTTQNKELRKLETSQSSLQLRPTSDGRSQPTVRGRSISSNLLCNLKYIGDSSDKPTVATFPRCSSSILLAIALVTGPCNSSTVPCAFRELLLKEFENQMGVNLELFKVNTLAFENSNLRKETFEQEFFDIVGSKEKCRPSWNVGNFMFTFSHFILCNTIGEKRCLYAKESELIEAIGKGKLVSLPYCKEELGGLSLLKEMGHQIEWLHIMTICSCLLILTPLSIDHALSMGEVKKMGYFKYIHFKDHDAIATIHKTFERK</sequence>
<evidence type="ECO:0000313" key="2">
    <source>
        <dbReference type="Proteomes" id="UP001060085"/>
    </source>
</evidence>
<comment type="caution">
    <text evidence="1">The sequence shown here is derived from an EMBL/GenBank/DDBJ whole genome shotgun (WGS) entry which is preliminary data.</text>
</comment>